<evidence type="ECO:0000313" key="1">
    <source>
        <dbReference type="EMBL" id="PQJ27667.1"/>
    </source>
</evidence>
<dbReference type="EMBL" id="MQWA01000001">
    <property type="protein sequence ID" value="PQJ27667.1"/>
    <property type="molecule type" value="Genomic_DNA"/>
</dbReference>
<name>A0A2S7TZI1_9BACT</name>
<dbReference type="RefSeq" id="WP_105042154.1">
    <property type="nucleotide sequence ID" value="NZ_MQWA01000001.1"/>
</dbReference>
<evidence type="ECO:0000313" key="2">
    <source>
        <dbReference type="Proteomes" id="UP000239907"/>
    </source>
</evidence>
<evidence type="ECO:0008006" key="3">
    <source>
        <dbReference type="Google" id="ProtNLM"/>
    </source>
</evidence>
<reference evidence="1 2" key="1">
    <citation type="submission" date="2016-12" db="EMBL/GenBank/DDBJ databases">
        <title>Study of bacterial adaptation to deep sea.</title>
        <authorList>
            <person name="Song J."/>
            <person name="Yoshizawa S."/>
            <person name="Kogure K."/>
        </authorList>
    </citation>
    <scope>NUCLEOTIDE SEQUENCE [LARGE SCALE GENOMIC DNA]</scope>
    <source>
        <strain evidence="1 2">SAORIC-165</strain>
    </source>
</reference>
<dbReference type="OrthoDB" id="573782at2"/>
<dbReference type="Pfam" id="PF08282">
    <property type="entry name" value="Hydrolase_3"/>
    <property type="match status" value="1"/>
</dbReference>
<keyword evidence="2" id="KW-1185">Reference proteome</keyword>
<comment type="caution">
    <text evidence="1">The sequence shown here is derived from an EMBL/GenBank/DDBJ whole genome shotgun (WGS) entry which is preliminary data.</text>
</comment>
<accession>A0A2S7TZI1</accession>
<organism evidence="1 2">
    <name type="scientific">Rubritalea profundi</name>
    <dbReference type="NCBI Taxonomy" id="1658618"/>
    <lineage>
        <taxon>Bacteria</taxon>
        <taxon>Pseudomonadati</taxon>
        <taxon>Verrucomicrobiota</taxon>
        <taxon>Verrucomicrobiia</taxon>
        <taxon>Verrucomicrobiales</taxon>
        <taxon>Rubritaleaceae</taxon>
        <taxon>Rubritalea</taxon>
    </lineage>
</organism>
<dbReference type="Gene3D" id="3.40.50.1000">
    <property type="entry name" value="HAD superfamily/HAD-like"/>
    <property type="match status" value="1"/>
</dbReference>
<dbReference type="AlphaFoldDB" id="A0A2S7TZI1"/>
<dbReference type="Proteomes" id="UP000239907">
    <property type="component" value="Unassembled WGS sequence"/>
</dbReference>
<dbReference type="InterPro" id="IPR036412">
    <property type="entry name" value="HAD-like_sf"/>
</dbReference>
<dbReference type="InterPro" id="IPR023214">
    <property type="entry name" value="HAD_sf"/>
</dbReference>
<sequence length="126" mass="14347">MTDKKTLRICIDLDGTICSHREDGETYADVKVLSGAKEMIDSLREDGHTIIIHTARHMGSTGHNVGLVLARQGKITLDWLEKNEIHYDEIFFGKPNADITIDDRVLRFETWDLISKLQLLNLAKDK</sequence>
<protein>
    <recommendedName>
        <fullName evidence="3">Capsular biosynthesis protein</fullName>
    </recommendedName>
</protein>
<dbReference type="SUPFAM" id="SSF56784">
    <property type="entry name" value="HAD-like"/>
    <property type="match status" value="1"/>
</dbReference>
<proteinExistence type="predicted"/>
<gene>
    <name evidence="1" type="ORF">BSZ32_03570</name>
</gene>